<evidence type="ECO:0000313" key="6">
    <source>
        <dbReference type="Proteomes" id="UP000321917"/>
    </source>
</evidence>
<dbReference type="OrthoDB" id="545475at2"/>
<accession>A0A5C6Q5S8</accession>
<dbReference type="AlphaFoldDB" id="A0A5C6Q5S8"/>
<dbReference type="Proteomes" id="UP000321525">
    <property type="component" value="Unassembled WGS sequence"/>
</dbReference>
<protein>
    <submittedName>
        <fullName evidence="4">Carbohydrate porin</fullName>
    </submittedName>
</protein>
<sequence>MSTKILLKTMLNKISSITLFFITIATTEVKALETRFSSDITVDSSFIDNNTFTEPVIRGLLNVGFETKLTSLIGKQSYIFVGYALQRGEQGSDIAGDIQGFSNIDEKDFNHAFEVILAVELSEKLFVKLGQMDANSDFANTKYGQEFINSSMGVSPTIQGLPTYPQPSMGLYSQYKLNSAITTRLGYYESSAKYNHFDDFFSIAEVQWHYQGNSSVKLGVWNHSHRENSDRVSASATDIYIAVDHYFNEKFSAFMQWGQAKKKVAIIEKHFSIGVNYQGLFSEEDTLGLGFTQADVVAAASEQVTELFYLYPLNDKINIKPDLQFISSPSGNKLMGDLVIFTLRLSAQF</sequence>
<dbReference type="Gene3D" id="2.40.160.180">
    <property type="entry name" value="Carbohydrate-selective porin OprB"/>
    <property type="match status" value="1"/>
</dbReference>
<dbReference type="EMBL" id="VOLQ01000034">
    <property type="protein sequence ID" value="TWX64179.1"/>
    <property type="molecule type" value="Genomic_DNA"/>
</dbReference>
<evidence type="ECO:0000256" key="1">
    <source>
        <dbReference type="ARBA" id="ARBA00008769"/>
    </source>
</evidence>
<comment type="caution">
    <text evidence="4">The sequence shown here is derived from an EMBL/GenBank/DDBJ whole genome shotgun (WGS) entry which is preliminary data.</text>
</comment>
<dbReference type="InterPro" id="IPR052932">
    <property type="entry name" value="OprB_Porin"/>
</dbReference>
<dbReference type="InterPro" id="IPR038673">
    <property type="entry name" value="OprB_sf"/>
</dbReference>
<dbReference type="PANTHER" id="PTHR37944">
    <property type="entry name" value="PORIN B"/>
    <property type="match status" value="1"/>
</dbReference>
<name>A0A5C6Q5S8_9GAMM</name>
<evidence type="ECO:0000313" key="3">
    <source>
        <dbReference type="EMBL" id="TWX62857.1"/>
    </source>
</evidence>
<dbReference type="GO" id="GO:0016020">
    <property type="term" value="C:membrane"/>
    <property type="evidence" value="ECO:0007669"/>
    <property type="project" value="InterPro"/>
</dbReference>
<dbReference type="Proteomes" id="UP000321917">
    <property type="component" value="Unassembled WGS sequence"/>
</dbReference>
<dbReference type="Pfam" id="PF04966">
    <property type="entry name" value="OprB"/>
    <property type="match status" value="1"/>
</dbReference>
<dbReference type="InterPro" id="IPR007049">
    <property type="entry name" value="Carb-sel_porin_OprB"/>
</dbReference>
<evidence type="ECO:0000256" key="2">
    <source>
        <dbReference type="RuleBase" id="RU363072"/>
    </source>
</evidence>
<dbReference type="GO" id="GO:0008643">
    <property type="term" value="P:carbohydrate transport"/>
    <property type="evidence" value="ECO:0007669"/>
    <property type="project" value="InterPro"/>
</dbReference>
<reference evidence="4 6" key="1">
    <citation type="submission" date="2019-07" db="EMBL/GenBank/DDBJ databases">
        <title>Genomes of sea-ice associated Colwellia species.</title>
        <authorList>
            <person name="Bowman J.P."/>
        </authorList>
    </citation>
    <scope>NUCLEOTIDE SEQUENCE [LARGE SCALE GENOMIC DNA]</scope>
    <source>
        <strain evidence="3 5">ACAM 607</strain>
        <strain evidence="4 6">IC036</strain>
    </source>
</reference>
<keyword evidence="5" id="KW-1185">Reference proteome</keyword>
<dbReference type="PANTHER" id="PTHR37944:SF1">
    <property type="entry name" value="PORIN B"/>
    <property type="match status" value="1"/>
</dbReference>
<gene>
    <name evidence="3" type="ORF">ESZ26_00645</name>
    <name evidence="4" type="ORF">ESZ27_14960</name>
</gene>
<evidence type="ECO:0000313" key="5">
    <source>
        <dbReference type="Proteomes" id="UP000321525"/>
    </source>
</evidence>
<proteinExistence type="inferred from homology"/>
<organism evidence="4 6">
    <name type="scientific">Colwellia hornerae</name>
    <dbReference type="NCBI Taxonomy" id="89402"/>
    <lineage>
        <taxon>Bacteria</taxon>
        <taxon>Pseudomonadati</taxon>
        <taxon>Pseudomonadota</taxon>
        <taxon>Gammaproteobacteria</taxon>
        <taxon>Alteromonadales</taxon>
        <taxon>Colwelliaceae</taxon>
        <taxon>Colwellia</taxon>
    </lineage>
</organism>
<dbReference type="EMBL" id="VOLR01000001">
    <property type="protein sequence ID" value="TWX62857.1"/>
    <property type="molecule type" value="Genomic_DNA"/>
</dbReference>
<dbReference type="GO" id="GO:0015288">
    <property type="term" value="F:porin activity"/>
    <property type="evidence" value="ECO:0007669"/>
    <property type="project" value="InterPro"/>
</dbReference>
<comment type="similarity">
    <text evidence="1 2">Belongs to the OprB family.</text>
</comment>
<evidence type="ECO:0000313" key="4">
    <source>
        <dbReference type="EMBL" id="TWX64179.1"/>
    </source>
</evidence>